<keyword evidence="5" id="KW-0130">Cell adhesion</keyword>
<dbReference type="NCBIfam" id="TIGR01965">
    <property type="entry name" value="VCBS_repeat"/>
    <property type="match status" value="1"/>
</dbReference>
<keyword evidence="3" id="KW-0677">Repeat</keyword>
<dbReference type="Pfam" id="PF00028">
    <property type="entry name" value="Cadherin"/>
    <property type="match status" value="1"/>
</dbReference>
<keyword evidence="2 9" id="KW-0812">Transmembrane</keyword>
<feature type="domain" description="Cadherin" evidence="10">
    <location>
        <begin position="208"/>
        <end position="315"/>
    </location>
</feature>
<dbReference type="Gene3D" id="2.60.40.60">
    <property type="entry name" value="Cadherins"/>
    <property type="match status" value="4"/>
</dbReference>
<comment type="subcellular location">
    <subcellularLocation>
        <location evidence="1">Membrane</location>
    </subcellularLocation>
</comment>
<evidence type="ECO:0000256" key="7">
    <source>
        <dbReference type="ARBA" id="ARBA00023136"/>
    </source>
</evidence>
<evidence type="ECO:0000256" key="4">
    <source>
        <dbReference type="ARBA" id="ARBA00022837"/>
    </source>
</evidence>
<keyword evidence="7 9" id="KW-0472">Membrane</keyword>
<evidence type="ECO:0000256" key="2">
    <source>
        <dbReference type="ARBA" id="ARBA00022692"/>
    </source>
</evidence>
<dbReference type="GO" id="GO:0005911">
    <property type="term" value="C:cell-cell junction"/>
    <property type="evidence" value="ECO:0007669"/>
    <property type="project" value="TreeGrafter"/>
</dbReference>
<evidence type="ECO:0000313" key="11">
    <source>
        <dbReference type="EMBL" id="KAK3095573.1"/>
    </source>
</evidence>
<dbReference type="EMBL" id="VSWD01000008">
    <property type="protein sequence ID" value="KAK3095573.1"/>
    <property type="molecule type" value="Genomic_DNA"/>
</dbReference>
<dbReference type="CDD" id="cd11304">
    <property type="entry name" value="Cadherin_repeat"/>
    <property type="match status" value="3"/>
</dbReference>
<evidence type="ECO:0000256" key="9">
    <source>
        <dbReference type="SAM" id="Phobius"/>
    </source>
</evidence>
<dbReference type="AlphaFoldDB" id="A0AA88Y0T3"/>
<dbReference type="PANTHER" id="PTHR24025:SF23">
    <property type="entry name" value="NEURAL-CADHERIN"/>
    <property type="match status" value="1"/>
</dbReference>
<keyword evidence="6 9" id="KW-1133">Transmembrane helix</keyword>
<feature type="transmembrane region" description="Helical" evidence="9">
    <location>
        <begin position="534"/>
        <end position="556"/>
    </location>
</feature>
<evidence type="ECO:0000256" key="6">
    <source>
        <dbReference type="ARBA" id="ARBA00022989"/>
    </source>
</evidence>
<proteinExistence type="predicted"/>
<evidence type="ECO:0000256" key="8">
    <source>
        <dbReference type="PROSITE-ProRule" id="PRU00043"/>
    </source>
</evidence>
<keyword evidence="12" id="KW-1185">Reference proteome</keyword>
<dbReference type="PRINTS" id="PR00205">
    <property type="entry name" value="CADHERIN"/>
</dbReference>
<evidence type="ECO:0000259" key="10">
    <source>
        <dbReference type="PROSITE" id="PS50268"/>
    </source>
</evidence>
<evidence type="ECO:0000256" key="1">
    <source>
        <dbReference type="ARBA" id="ARBA00004370"/>
    </source>
</evidence>
<comment type="caution">
    <text evidence="11">The sequence shown here is derived from an EMBL/GenBank/DDBJ whole genome shotgun (WGS) entry which is preliminary data.</text>
</comment>
<dbReference type="InterPro" id="IPR050971">
    <property type="entry name" value="Cadherin-domain_protein"/>
</dbReference>
<evidence type="ECO:0000313" key="12">
    <source>
        <dbReference type="Proteomes" id="UP001186944"/>
    </source>
</evidence>
<evidence type="ECO:0000256" key="3">
    <source>
        <dbReference type="ARBA" id="ARBA00022737"/>
    </source>
</evidence>
<reference evidence="11" key="1">
    <citation type="submission" date="2019-08" db="EMBL/GenBank/DDBJ databases">
        <title>The improved chromosome-level genome for the pearl oyster Pinctada fucata martensii using PacBio sequencing and Hi-C.</title>
        <authorList>
            <person name="Zheng Z."/>
        </authorList>
    </citation>
    <scope>NUCLEOTIDE SEQUENCE</scope>
    <source>
        <strain evidence="11">ZZ-2019</strain>
        <tissue evidence="11">Adductor muscle</tissue>
    </source>
</reference>
<dbReference type="SUPFAM" id="SSF49313">
    <property type="entry name" value="Cadherin-like"/>
    <property type="match status" value="4"/>
</dbReference>
<accession>A0AA88Y0T3</accession>
<feature type="domain" description="Cadherin" evidence="10">
    <location>
        <begin position="124"/>
        <end position="206"/>
    </location>
</feature>
<dbReference type="InterPro" id="IPR002126">
    <property type="entry name" value="Cadherin-like_dom"/>
</dbReference>
<gene>
    <name evidence="11" type="ORF">FSP39_016230</name>
</gene>
<dbReference type="InterPro" id="IPR015919">
    <property type="entry name" value="Cadherin-like_sf"/>
</dbReference>
<dbReference type="InterPro" id="IPR010221">
    <property type="entry name" value="VCBS_dom"/>
</dbReference>
<name>A0AA88Y0T3_PINIB</name>
<feature type="domain" description="Cadherin" evidence="10">
    <location>
        <begin position="325"/>
        <end position="415"/>
    </location>
</feature>
<dbReference type="SMART" id="SM00112">
    <property type="entry name" value="CA"/>
    <property type="match status" value="4"/>
</dbReference>
<dbReference type="GO" id="GO:0007156">
    <property type="term" value="P:homophilic cell adhesion via plasma membrane adhesion molecules"/>
    <property type="evidence" value="ECO:0007669"/>
    <property type="project" value="InterPro"/>
</dbReference>
<feature type="domain" description="Cadherin" evidence="10">
    <location>
        <begin position="416"/>
        <end position="509"/>
    </location>
</feature>
<dbReference type="GO" id="GO:0016020">
    <property type="term" value="C:membrane"/>
    <property type="evidence" value="ECO:0007669"/>
    <property type="project" value="UniProtKB-SubCell"/>
</dbReference>
<evidence type="ECO:0000256" key="5">
    <source>
        <dbReference type="ARBA" id="ARBA00022889"/>
    </source>
</evidence>
<dbReference type="Proteomes" id="UP001186944">
    <property type="component" value="Unassembled WGS sequence"/>
</dbReference>
<keyword evidence="4 8" id="KW-0106">Calcium</keyword>
<dbReference type="GO" id="GO:0005509">
    <property type="term" value="F:calcium ion binding"/>
    <property type="evidence" value="ECO:0007669"/>
    <property type="project" value="UniProtKB-UniRule"/>
</dbReference>
<organism evidence="11 12">
    <name type="scientific">Pinctada imbricata</name>
    <name type="common">Atlantic pearl-oyster</name>
    <name type="synonym">Pinctada martensii</name>
    <dbReference type="NCBI Taxonomy" id="66713"/>
    <lineage>
        <taxon>Eukaryota</taxon>
        <taxon>Metazoa</taxon>
        <taxon>Spiralia</taxon>
        <taxon>Lophotrochozoa</taxon>
        <taxon>Mollusca</taxon>
        <taxon>Bivalvia</taxon>
        <taxon>Autobranchia</taxon>
        <taxon>Pteriomorphia</taxon>
        <taxon>Pterioida</taxon>
        <taxon>Pterioidea</taxon>
        <taxon>Pteriidae</taxon>
        <taxon>Pinctada</taxon>
    </lineage>
</organism>
<sequence length="566" mass="58668">MDPVATNLREDNIAELFLSHVTPSAVSAGDTISCGVTASPASSDFFTKTNSSTGNPAVYCRASPTGLNYVSVQTYTLTVTCNENIVTSNTATSSLSINIVQNSAPSITNLPASTSISSTTTTSGTFVFNVTATDPEGDQLYFGMTCNPTGCPFQIQESGQILATADLRGTTQTGYDISVSINDSRSTVGPSILTVTITDINSAPTFSNPLVTAIVINENSAFSTSLYDLNVNDANVGDTHTFTATYTPTDGVNYFIIDSSNGIISTSSTNNINYETLKAANAETTVMTVTVSDGQETATTSVSITVADINEAPAFSKSNYLLSADEANSGTAIGNPNFGVVDPDTGDTLSYALGCSDFSYNSATEIVSYAINYDVDTAGHATSQTCVVTVNDGSLTSTATLTINVININDNTPVLDAASYTYIVDSSTAVGATIGTVTATDADASPYGTVTYTIDQTSLGNQYFTISSSGAITTATSLSSFAAGQSLSLTVSATDSGGLSATSPITIVIPATTTAGSTSSTERTLSFFDDSRNIAWFTAAMVLAVVVVAIATYICLKKFRYKNMKK</sequence>
<dbReference type="PROSITE" id="PS50268">
    <property type="entry name" value="CADHERIN_2"/>
    <property type="match status" value="4"/>
</dbReference>
<dbReference type="PANTHER" id="PTHR24025">
    <property type="entry name" value="DESMOGLEIN FAMILY MEMBER"/>
    <property type="match status" value="1"/>
</dbReference>
<protein>
    <recommendedName>
        <fullName evidence="10">Cadherin domain-containing protein</fullName>
    </recommendedName>
</protein>